<sequence>MNNIRQIDEEYSDGSRYQALRNNKLFKNSEIEVYTKDGEITLINKYILEDLKTTLKYSEGKLKEISFYEKGEDYITKREKQIEMKRLNIEYLENKIVIYEKAPRAYNNPLKNGIYLEYEGDKLITKGNYIDGKKEGLWQEEGKEVLYKNNEKQGLVEKFKYKYKKAKTEIEIFNNPIDVIKNCNNLKNLEDKISINNWGAFEANLSYNLYHLKNIEKIISKEKIEIKTEIISKREEKDYIQENRVEKKKVIRKTKGKDEELEL</sequence>
<gene>
    <name evidence="1" type="ORF">IAA47_08220</name>
</gene>
<evidence type="ECO:0000313" key="2">
    <source>
        <dbReference type="Proteomes" id="UP000724657"/>
    </source>
</evidence>
<organism evidence="1 2">
    <name type="scientific">Candidatus Fusobacterium pullicola</name>
    <dbReference type="NCBI Taxonomy" id="2838601"/>
    <lineage>
        <taxon>Bacteria</taxon>
        <taxon>Fusobacteriati</taxon>
        <taxon>Fusobacteriota</taxon>
        <taxon>Fusobacteriia</taxon>
        <taxon>Fusobacteriales</taxon>
        <taxon>Fusobacteriaceae</taxon>
        <taxon>Fusobacterium</taxon>
    </lineage>
</organism>
<dbReference type="AlphaFoldDB" id="A0A9E2L0S7"/>
<evidence type="ECO:0000313" key="1">
    <source>
        <dbReference type="EMBL" id="MBU3842945.1"/>
    </source>
</evidence>
<protein>
    <submittedName>
        <fullName evidence="1">Uncharacterized protein</fullName>
    </submittedName>
</protein>
<proteinExistence type="predicted"/>
<name>A0A9E2L0S7_9FUSO</name>
<comment type="caution">
    <text evidence="1">The sequence shown here is derived from an EMBL/GenBank/DDBJ whole genome shotgun (WGS) entry which is preliminary data.</text>
</comment>
<accession>A0A9E2L0S7</accession>
<reference evidence="1" key="1">
    <citation type="journal article" date="2021" name="PeerJ">
        <title>Extensive microbial diversity within the chicken gut microbiome revealed by metagenomics and culture.</title>
        <authorList>
            <person name="Gilroy R."/>
            <person name="Ravi A."/>
            <person name="Getino M."/>
            <person name="Pursley I."/>
            <person name="Horton D.L."/>
            <person name="Alikhan N.F."/>
            <person name="Baker D."/>
            <person name="Gharbi K."/>
            <person name="Hall N."/>
            <person name="Watson M."/>
            <person name="Adriaenssens E.M."/>
            <person name="Foster-Nyarko E."/>
            <person name="Jarju S."/>
            <person name="Secka A."/>
            <person name="Antonio M."/>
            <person name="Oren A."/>
            <person name="Chaudhuri R.R."/>
            <person name="La Ragione R."/>
            <person name="Hildebrand F."/>
            <person name="Pallen M.J."/>
        </authorList>
    </citation>
    <scope>NUCLEOTIDE SEQUENCE</scope>
    <source>
        <strain evidence="1">A6-441</strain>
    </source>
</reference>
<dbReference type="Proteomes" id="UP000724657">
    <property type="component" value="Unassembled WGS sequence"/>
</dbReference>
<reference evidence="1" key="2">
    <citation type="submission" date="2021-04" db="EMBL/GenBank/DDBJ databases">
        <authorList>
            <person name="Gilroy R."/>
        </authorList>
    </citation>
    <scope>NUCLEOTIDE SEQUENCE</scope>
    <source>
        <strain evidence="1">A6-441</strain>
    </source>
</reference>
<dbReference type="EMBL" id="JAHLFN010000073">
    <property type="protein sequence ID" value="MBU3842945.1"/>
    <property type="molecule type" value="Genomic_DNA"/>
</dbReference>